<gene>
    <name evidence="4" type="ORF">FJTKL_10603</name>
</gene>
<feature type="compositionally biased region" description="Basic residues" evidence="2">
    <location>
        <begin position="388"/>
        <end position="397"/>
    </location>
</feature>
<feature type="region of interest" description="Disordered" evidence="2">
    <location>
        <begin position="610"/>
        <end position="663"/>
    </location>
</feature>
<evidence type="ECO:0000256" key="1">
    <source>
        <dbReference type="PROSITE-ProRule" id="PRU00047"/>
    </source>
</evidence>
<organism evidence="4 5">
    <name type="scientific">Diaporthe vaccinii</name>
    <dbReference type="NCBI Taxonomy" id="105482"/>
    <lineage>
        <taxon>Eukaryota</taxon>
        <taxon>Fungi</taxon>
        <taxon>Dikarya</taxon>
        <taxon>Ascomycota</taxon>
        <taxon>Pezizomycotina</taxon>
        <taxon>Sordariomycetes</taxon>
        <taxon>Sordariomycetidae</taxon>
        <taxon>Diaporthales</taxon>
        <taxon>Diaporthaceae</taxon>
        <taxon>Diaporthe</taxon>
        <taxon>Diaporthe eres species complex</taxon>
    </lineage>
</organism>
<feature type="region of interest" description="Disordered" evidence="2">
    <location>
        <begin position="165"/>
        <end position="221"/>
    </location>
</feature>
<feature type="compositionally biased region" description="Basic and acidic residues" evidence="2">
    <location>
        <begin position="322"/>
        <end position="387"/>
    </location>
</feature>
<accession>A0ABR4EJB5</accession>
<keyword evidence="1" id="KW-0862">Zinc</keyword>
<feature type="compositionally biased region" description="Basic and acidic residues" evidence="2">
    <location>
        <begin position="555"/>
        <end position="591"/>
    </location>
</feature>
<feature type="region of interest" description="Disordered" evidence="2">
    <location>
        <begin position="287"/>
        <end position="427"/>
    </location>
</feature>
<protein>
    <recommendedName>
        <fullName evidence="3">CCHC-type domain-containing protein</fullName>
    </recommendedName>
</protein>
<proteinExistence type="predicted"/>
<dbReference type="Gene3D" id="4.10.60.10">
    <property type="entry name" value="Zinc finger, CCHC-type"/>
    <property type="match status" value="1"/>
</dbReference>
<feature type="domain" description="CCHC-type" evidence="3">
    <location>
        <begin position="224"/>
        <end position="238"/>
    </location>
</feature>
<comment type="caution">
    <text evidence="4">The sequence shown here is derived from an EMBL/GenBank/DDBJ whole genome shotgun (WGS) entry which is preliminary data.</text>
</comment>
<dbReference type="Proteomes" id="UP001600888">
    <property type="component" value="Unassembled WGS sequence"/>
</dbReference>
<dbReference type="EMBL" id="JBAWTH010000049">
    <property type="protein sequence ID" value="KAL2282531.1"/>
    <property type="molecule type" value="Genomic_DNA"/>
</dbReference>
<sequence>MQQADMGRDSKGLGAEVLRGISLQELDKRAQGHEDQVSLYLGWLQEHLNDWDLSDSAAFRPQIESWYASLRFHGYDDQRVRDVFTAWMSKQIQNDASCARRFLVVQEELLSILGGDQTIQPRDLGMDQGIAGVITIKEDKIIDVSSGDGDSDVEFLGWKRPDNMHSTSKAARHTFRPLTGANKETQRLQGTETLEPNDGLKGSKARKGAHSRIPSGRPPKGYVCGRCGEKGHFKEQCPTNLDPSLDPKPTGGYQCYCCGAKEKHLTTLCPFNENPNSLTQQRIKTGVALSDSSPPPRGADHYHPSKAKKTSIRNMDNAPNYENRRALGRFEDGDDHRMDPARRALLKRDDRRRSSPQSDDRMKSIERSHYSPPREKRSRRPSIEESHRKKRTRRWRERPRVDSQSSHSGREESAELLPRVGHHNSGDGRLSYWDDGYNDVKMSSTLFSEDSRRSVPAVHQPSDSLEAGIQRLYPDADAAWICEMASFDVDDFFRRLGDYGSAAGTIQIEEDARMGMNIFDDEDEGQALPTVRLPPAPDACTNAISDAKMFAHEHQYRSSLDDTPRTNDIDERSWDGSQQSDKDRTSHDHNSEIVVKLPQGTCAALDMDSFSAQLKVNSPPSDGPNPEGDPRASNDRSERSLKDTLSNIDDGDVGQKTMVFLDS</sequence>
<feature type="region of interest" description="Disordered" evidence="2">
    <location>
        <begin position="555"/>
        <end position="592"/>
    </location>
</feature>
<keyword evidence="5" id="KW-1185">Reference proteome</keyword>
<dbReference type="InterPro" id="IPR001878">
    <property type="entry name" value="Znf_CCHC"/>
</dbReference>
<keyword evidence="1" id="KW-0479">Metal-binding</keyword>
<keyword evidence="1" id="KW-0863">Zinc-finger</keyword>
<evidence type="ECO:0000313" key="4">
    <source>
        <dbReference type="EMBL" id="KAL2282531.1"/>
    </source>
</evidence>
<name>A0ABR4EJB5_9PEZI</name>
<evidence type="ECO:0000313" key="5">
    <source>
        <dbReference type="Proteomes" id="UP001600888"/>
    </source>
</evidence>
<evidence type="ECO:0000256" key="2">
    <source>
        <dbReference type="SAM" id="MobiDB-lite"/>
    </source>
</evidence>
<dbReference type="PROSITE" id="PS50158">
    <property type="entry name" value="ZF_CCHC"/>
    <property type="match status" value="1"/>
</dbReference>
<feature type="compositionally biased region" description="Polar residues" evidence="2">
    <location>
        <begin position="610"/>
        <end position="620"/>
    </location>
</feature>
<dbReference type="InterPro" id="IPR036875">
    <property type="entry name" value="Znf_CCHC_sf"/>
</dbReference>
<reference evidence="4 5" key="1">
    <citation type="submission" date="2024-03" db="EMBL/GenBank/DDBJ databases">
        <title>A high-quality draft genome sequence of Diaporthe vaccinii, a causative agent of upright dieback and viscid rot disease in cranberry plants.</title>
        <authorList>
            <person name="Sarrasin M."/>
            <person name="Lang B.F."/>
            <person name="Burger G."/>
        </authorList>
    </citation>
    <scope>NUCLEOTIDE SEQUENCE [LARGE SCALE GENOMIC DNA]</scope>
    <source>
        <strain evidence="4 5">IS7</strain>
    </source>
</reference>
<feature type="compositionally biased region" description="Basic and acidic residues" evidence="2">
    <location>
        <begin position="628"/>
        <end position="642"/>
    </location>
</feature>
<evidence type="ECO:0000259" key="3">
    <source>
        <dbReference type="PROSITE" id="PS50158"/>
    </source>
</evidence>
<dbReference type="SUPFAM" id="SSF57756">
    <property type="entry name" value="Retrovirus zinc finger-like domains"/>
    <property type="match status" value="1"/>
</dbReference>